<comment type="function">
    <text evidence="1">Acyltransferase required for the direct transfer of medium- to long-chain fatty acyl moieties from a carrier protein (MbtL) on to the epsilon-amino group of lysine residue in the mycobactin core.</text>
</comment>
<protein>
    <recommendedName>
        <fullName evidence="3">Lysine N-acyltransferase MbtK</fullName>
    </recommendedName>
    <alternativeName>
        <fullName evidence="5">Mycobactin synthase protein K</fullName>
    </alternativeName>
</protein>
<dbReference type="Proteomes" id="UP001138997">
    <property type="component" value="Unassembled WGS sequence"/>
</dbReference>
<evidence type="ECO:0000256" key="5">
    <source>
        <dbReference type="ARBA" id="ARBA00031122"/>
    </source>
</evidence>
<dbReference type="PANTHER" id="PTHR31438:SF1">
    <property type="entry name" value="LYSINE N-ACYLTRANSFERASE C17G9.06C-RELATED"/>
    <property type="match status" value="1"/>
</dbReference>
<evidence type="ECO:0000256" key="2">
    <source>
        <dbReference type="ARBA" id="ARBA00005102"/>
    </source>
</evidence>
<dbReference type="RefSeq" id="WP_231441315.1">
    <property type="nucleotide sequence ID" value="NZ_JAJOMB010000005.1"/>
</dbReference>
<dbReference type="GO" id="GO:0016410">
    <property type="term" value="F:N-acyltransferase activity"/>
    <property type="evidence" value="ECO:0007669"/>
    <property type="project" value="TreeGrafter"/>
</dbReference>
<dbReference type="InterPro" id="IPR019432">
    <property type="entry name" value="Acyltransferase_MbtK/IucB-like"/>
</dbReference>
<name>A0A9X1NEU3_9ACTN</name>
<dbReference type="GO" id="GO:0019290">
    <property type="term" value="P:siderophore biosynthetic process"/>
    <property type="evidence" value="ECO:0007669"/>
    <property type="project" value="InterPro"/>
</dbReference>
<dbReference type="SMART" id="SM01006">
    <property type="entry name" value="AlcB"/>
    <property type="match status" value="1"/>
</dbReference>
<keyword evidence="8" id="KW-1185">Reference proteome</keyword>
<dbReference type="PROSITE" id="PS51186">
    <property type="entry name" value="GNAT"/>
    <property type="match status" value="1"/>
</dbReference>
<evidence type="ECO:0000313" key="7">
    <source>
        <dbReference type="EMBL" id="MCD5311778.1"/>
    </source>
</evidence>
<organism evidence="7 8">
    <name type="scientific">Kineosporia babensis</name>
    <dbReference type="NCBI Taxonomy" id="499548"/>
    <lineage>
        <taxon>Bacteria</taxon>
        <taxon>Bacillati</taxon>
        <taxon>Actinomycetota</taxon>
        <taxon>Actinomycetes</taxon>
        <taxon>Kineosporiales</taxon>
        <taxon>Kineosporiaceae</taxon>
        <taxon>Kineosporia</taxon>
    </lineage>
</organism>
<evidence type="ECO:0000256" key="1">
    <source>
        <dbReference type="ARBA" id="ARBA00003818"/>
    </source>
</evidence>
<reference evidence="7" key="1">
    <citation type="submission" date="2021-11" db="EMBL/GenBank/DDBJ databases">
        <title>Streptomyces corallinus and Kineosporia corallina sp. nov., two new coral-derived marine actinobacteria.</title>
        <authorList>
            <person name="Buangrab K."/>
            <person name="Sutthacheep M."/>
            <person name="Yeemin T."/>
            <person name="Harunari E."/>
            <person name="Igarashi Y."/>
            <person name="Sripreechasak P."/>
            <person name="Kanchanasin P."/>
            <person name="Tanasupawat S."/>
            <person name="Phongsopitanun W."/>
        </authorList>
    </citation>
    <scope>NUCLEOTIDE SEQUENCE</scope>
    <source>
        <strain evidence="7">JCM 31032</strain>
    </source>
</reference>
<dbReference type="AlphaFoldDB" id="A0A9X1NEU3"/>
<comment type="caution">
    <text evidence="7">The sequence shown here is derived from an EMBL/GenBank/DDBJ whole genome shotgun (WGS) entry which is preliminary data.</text>
</comment>
<comment type="pathway">
    <text evidence="2">Siderophore biosynthesis; mycobactin biosynthesis.</text>
</comment>
<evidence type="ECO:0000313" key="8">
    <source>
        <dbReference type="Proteomes" id="UP001138997"/>
    </source>
</evidence>
<dbReference type="InterPro" id="IPR016181">
    <property type="entry name" value="Acyl_CoA_acyltransferase"/>
</dbReference>
<dbReference type="InterPro" id="IPR000182">
    <property type="entry name" value="GNAT_dom"/>
</dbReference>
<dbReference type="Gene3D" id="3.40.630.30">
    <property type="match status" value="1"/>
</dbReference>
<keyword evidence="4" id="KW-0046">Antibiotic resistance</keyword>
<dbReference type="PANTHER" id="PTHR31438">
    <property type="entry name" value="LYSINE N-ACYLTRANSFERASE C17G9.06C-RELATED"/>
    <property type="match status" value="1"/>
</dbReference>
<dbReference type="Pfam" id="PF13523">
    <property type="entry name" value="Acetyltransf_8"/>
    <property type="match status" value="1"/>
</dbReference>
<dbReference type="GO" id="GO:0046677">
    <property type="term" value="P:response to antibiotic"/>
    <property type="evidence" value="ECO:0007669"/>
    <property type="project" value="UniProtKB-KW"/>
</dbReference>
<dbReference type="SUPFAM" id="SSF55729">
    <property type="entry name" value="Acyl-CoA N-acyltransferases (Nat)"/>
    <property type="match status" value="1"/>
</dbReference>
<evidence type="ECO:0000256" key="4">
    <source>
        <dbReference type="ARBA" id="ARBA00023251"/>
    </source>
</evidence>
<feature type="domain" description="N-acetyltransferase" evidence="6">
    <location>
        <begin position="3"/>
        <end position="178"/>
    </location>
</feature>
<dbReference type="EMBL" id="JAJOMB010000005">
    <property type="protein sequence ID" value="MCD5311778.1"/>
    <property type="molecule type" value="Genomic_DNA"/>
</dbReference>
<evidence type="ECO:0000259" key="6">
    <source>
        <dbReference type="PROSITE" id="PS51186"/>
    </source>
</evidence>
<gene>
    <name evidence="7" type="ORF">LR394_12780</name>
</gene>
<accession>A0A9X1NEU3</accession>
<sequence length="182" mass="20608">MTFAWRRLTEADFPMIRGWLEEPLVKRWWNHETTPEAVQNDFGASARGEEPGQDWLALFEGEPFGLVQRSVYADYAEYLEPLSRLTEMPAGAISLDYLVASPEHRGKGLGVLMIQSMLAKTWIDAPAAPCVVIPIAAGNQRSWRALEKAGFRRVAEGDLEPDNPIDPPLHFVYRIDRPRLSF</sequence>
<evidence type="ECO:0000256" key="3">
    <source>
        <dbReference type="ARBA" id="ARBA00020586"/>
    </source>
</evidence>
<proteinExistence type="predicted"/>